<keyword evidence="6" id="KW-1185">Reference proteome</keyword>
<name>A0ABP3V104_9CLOT</name>
<evidence type="ECO:0000256" key="2">
    <source>
        <dbReference type="ARBA" id="ARBA00022741"/>
    </source>
</evidence>
<feature type="domain" description="AAA+ ATPase" evidence="4">
    <location>
        <begin position="38"/>
        <end position="153"/>
    </location>
</feature>
<dbReference type="Pfam" id="PF00004">
    <property type="entry name" value="AAA"/>
    <property type="match status" value="1"/>
</dbReference>
<dbReference type="InterPro" id="IPR027417">
    <property type="entry name" value="P-loop_NTPase"/>
</dbReference>
<keyword evidence="2" id="KW-0547">Nucleotide-binding</keyword>
<dbReference type="InterPro" id="IPR021886">
    <property type="entry name" value="MgsA_C"/>
</dbReference>
<dbReference type="SUPFAM" id="SSF48019">
    <property type="entry name" value="post-AAA+ oligomerization domain-like"/>
    <property type="match status" value="1"/>
</dbReference>
<dbReference type="EMBL" id="BAAACG010000019">
    <property type="protein sequence ID" value="GAA0745930.1"/>
    <property type="molecule type" value="Genomic_DNA"/>
</dbReference>
<dbReference type="PANTHER" id="PTHR13779:SF7">
    <property type="entry name" value="ATPASE WRNIP1"/>
    <property type="match status" value="1"/>
</dbReference>
<dbReference type="SUPFAM" id="SSF52540">
    <property type="entry name" value="P-loop containing nucleoside triphosphate hydrolases"/>
    <property type="match status" value="1"/>
</dbReference>
<sequence>MNKPLAERIRPRIIEDVVGQKHLIGKGKILYSIVNNGRVPNMIFYGPPGVGKTTIANIISKKTEKKLYKLNATSASVSDIKNIVENSNSLLGIKGILLYLDEIQNFNKKQQQALLEYTENGRITLIASTTENPNFYIYKALLSRCMIFEFKPLNVEDIILGLKKAIISLKKELNSTDIIIDEMDLKYISENSSGDLRKAINILEVVILNSYKDKDGNIVVKKETINECSIGDNINYDKFGDSHYDTISAFQKSIRGSDVNAGLHYLARLIKGGDLITICRRLLVIASEDIGLAYPNAITIVKSCVDSAMQLGFPEAKIPLSQAVILLCNSPKSNSAYVGIKKALEDIENKNVGEIPNHIRDGHYSGAKKLGRMVSYKYPYNYNNNYVDQQYLPDNIKTAVYYKPSNNKMEKSMYNYIESIKNNRG</sequence>
<dbReference type="CDD" id="cd18139">
    <property type="entry name" value="HLD_clamp_RarA"/>
    <property type="match status" value="1"/>
</dbReference>
<evidence type="ECO:0000259" key="4">
    <source>
        <dbReference type="SMART" id="SM00382"/>
    </source>
</evidence>
<dbReference type="InterPro" id="IPR032423">
    <property type="entry name" value="AAA_assoc_2"/>
</dbReference>
<protein>
    <submittedName>
        <fullName evidence="5">Replication-associated recombination protein A</fullName>
    </submittedName>
</protein>
<comment type="caution">
    <text evidence="5">The sequence shown here is derived from an EMBL/GenBank/DDBJ whole genome shotgun (WGS) entry which is preliminary data.</text>
</comment>
<dbReference type="SMART" id="SM00382">
    <property type="entry name" value="AAA"/>
    <property type="match status" value="1"/>
</dbReference>
<evidence type="ECO:0000256" key="1">
    <source>
        <dbReference type="ARBA" id="ARBA00008959"/>
    </source>
</evidence>
<dbReference type="InterPro" id="IPR051314">
    <property type="entry name" value="AAA_ATPase_RarA/MGS1/WRNIP1"/>
</dbReference>
<accession>A0ABP3V104</accession>
<gene>
    <name evidence="5" type="ORF">GCM10008906_32890</name>
</gene>
<dbReference type="InterPro" id="IPR003593">
    <property type="entry name" value="AAA+_ATPase"/>
</dbReference>
<dbReference type="InterPro" id="IPR008921">
    <property type="entry name" value="DNA_pol3_clamp-load_cplx_C"/>
</dbReference>
<reference evidence="6" key="1">
    <citation type="journal article" date="2019" name="Int. J. Syst. Evol. Microbiol.">
        <title>The Global Catalogue of Microorganisms (GCM) 10K type strain sequencing project: providing services to taxonomists for standard genome sequencing and annotation.</title>
        <authorList>
            <consortium name="The Broad Institute Genomics Platform"/>
            <consortium name="The Broad Institute Genome Sequencing Center for Infectious Disease"/>
            <person name="Wu L."/>
            <person name="Ma J."/>
        </authorList>
    </citation>
    <scope>NUCLEOTIDE SEQUENCE [LARGE SCALE GENOMIC DNA]</scope>
    <source>
        <strain evidence="6">JCM 1407</strain>
    </source>
</reference>
<dbReference type="InterPro" id="IPR003959">
    <property type="entry name" value="ATPase_AAA_core"/>
</dbReference>
<proteinExistence type="inferred from homology"/>
<evidence type="ECO:0000313" key="6">
    <source>
        <dbReference type="Proteomes" id="UP001501510"/>
    </source>
</evidence>
<organism evidence="5 6">
    <name type="scientific">Clostridium oceanicum</name>
    <dbReference type="NCBI Taxonomy" id="1543"/>
    <lineage>
        <taxon>Bacteria</taxon>
        <taxon>Bacillati</taxon>
        <taxon>Bacillota</taxon>
        <taxon>Clostridia</taxon>
        <taxon>Eubacteriales</taxon>
        <taxon>Clostridiaceae</taxon>
        <taxon>Clostridium</taxon>
    </lineage>
</organism>
<evidence type="ECO:0000313" key="5">
    <source>
        <dbReference type="EMBL" id="GAA0745930.1"/>
    </source>
</evidence>
<dbReference type="Gene3D" id="1.20.272.10">
    <property type="match status" value="1"/>
</dbReference>
<dbReference type="PANTHER" id="PTHR13779">
    <property type="entry name" value="WERNER HELICASE-INTERACTING PROTEIN 1 FAMILY MEMBER"/>
    <property type="match status" value="1"/>
</dbReference>
<dbReference type="Pfam" id="PF16193">
    <property type="entry name" value="AAA_assoc_2"/>
    <property type="match status" value="1"/>
</dbReference>
<dbReference type="CDD" id="cd00009">
    <property type="entry name" value="AAA"/>
    <property type="match status" value="1"/>
</dbReference>
<evidence type="ECO:0000256" key="3">
    <source>
        <dbReference type="ARBA" id="ARBA00022840"/>
    </source>
</evidence>
<keyword evidence="3" id="KW-0067">ATP-binding</keyword>
<dbReference type="Proteomes" id="UP001501510">
    <property type="component" value="Unassembled WGS sequence"/>
</dbReference>
<dbReference type="Gene3D" id="3.40.50.300">
    <property type="entry name" value="P-loop containing nucleotide triphosphate hydrolases"/>
    <property type="match status" value="1"/>
</dbReference>
<comment type="similarity">
    <text evidence="1">Belongs to the AAA ATPase family. RarA/MGS1/WRNIP1 subfamily.</text>
</comment>
<dbReference type="RefSeq" id="WP_425544725.1">
    <property type="nucleotide sequence ID" value="NZ_BAAACG010000019.1"/>
</dbReference>
<dbReference type="Gene3D" id="1.10.3710.10">
    <property type="entry name" value="DNA polymerase III clamp loader subunits, C-terminal domain"/>
    <property type="match status" value="1"/>
</dbReference>
<dbReference type="Pfam" id="PF12002">
    <property type="entry name" value="MgsA_C"/>
    <property type="match status" value="1"/>
</dbReference>
<dbReference type="Gene3D" id="1.10.8.60">
    <property type="match status" value="1"/>
</dbReference>